<dbReference type="GeneTree" id="ENSGT00940000155381"/>
<dbReference type="Proteomes" id="UP000314982">
    <property type="component" value="Unassembled WGS sequence"/>
</dbReference>
<dbReference type="InterPro" id="IPR042120">
    <property type="entry name" value="MutL_C_dimsub"/>
</dbReference>
<dbReference type="GO" id="GO:0005524">
    <property type="term" value="F:ATP binding"/>
    <property type="evidence" value="ECO:0007669"/>
    <property type="project" value="InterPro"/>
</dbReference>
<name>A0A4W5Q6E6_9TELE</name>
<organism evidence="2 3">
    <name type="scientific">Hucho hucho</name>
    <name type="common">huchen</name>
    <dbReference type="NCBI Taxonomy" id="62062"/>
    <lineage>
        <taxon>Eukaryota</taxon>
        <taxon>Metazoa</taxon>
        <taxon>Chordata</taxon>
        <taxon>Craniata</taxon>
        <taxon>Vertebrata</taxon>
        <taxon>Euteleostomi</taxon>
        <taxon>Actinopterygii</taxon>
        <taxon>Neopterygii</taxon>
        <taxon>Teleostei</taxon>
        <taxon>Protacanthopterygii</taxon>
        <taxon>Salmoniformes</taxon>
        <taxon>Salmonidae</taxon>
        <taxon>Salmoninae</taxon>
        <taxon>Hucho</taxon>
    </lineage>
</organism>
<dbReference type="Ensembl" id="ENSHHUT00000071823.1">
    <property type="protein sequence ID" value="ENSHHUP00000069500.1"/>
    <property type="gene ID" value="ENSHHUG00000040952.1"/>
</dbReference>
<dbReference type="PANTHER" id="PTHR10073:SF52">
    <property type="entry name" value="MISMATCH REPAIR ENDONUCLEASE PMS2"/>
    <property type="match status" value="1"/>
</dbReference>
<dbReference type="InterPro" id="IPR014790">
    <property type="entry name" value="MutL_C"/>
</dbReference>
<evidence type="ECO:0000313" key="3">
    <source>
        <dbReference type="Proteomes" id="UP000314982"/>
    </source>
</evidence>
<dbReference type="InterPro" id="IPR038973">
    <property type="entry name" value="MutL/Mlh/Pms-like"/>
</dbReference>
<sequence>MIDQHATDEKYNFEMLQQHTALQGQRLILRLTAFSGNVLMENLEILKNNAFDFPQVMERVKLVFLPTSKNWTFGLGDIEELIFMLSDSPGVKCRPSRVRQMFASRKSVTLNKKYGGHLGGGIEQPWNCLHGRPTMRHLANLNFIS</sequence>
<dbReference type="GO" id="GO:0140664">
    <property type="term" value="F:ATP-dependent DNA damage sensor activity"/>
    <property type="evidence" value="ECO:0007669"/>
    <property type="project" value="InterPro"/>
</dbReference>
<reference evidence="2" key="3">
    <citation type="submission" date="2025-09" db="UniProtKB">
        <authorList>
            <consortium name="Ensembl"/>
        </authorList>
    </citation>
    <scope>IDENTIFICATION</scope>
</reference>
<dbReference type="Gene3D" id="3.30.1540.20">
    <property type="entry name" value="MutL, C-terminal domain, dimerisation subdomain"/>
    <property type="match status" value="1"/>
</dbReference>
<protein>
    <recommendedName>
        <fullName evidence="1">MutL C-terminal dimerisation domain-containing protein</fullName>
    </recommendedName>
</protein>
<proteinExistence type="predicted"/>
<dbReference type="GO" id="GO:0016887">
    <property type="term" value="F:ATP hydrolysis activity"/>
    <property type="evidence" value="ECO:0007669"/>
    <property type="project" value="InterPro"/>
</dbReference>
<evidence type="ECO:0000259" key="1">
    <source>
        <dbReference type="Pfam" id="PF08676"/>
    </source>
</evidence>
<evidence type="ECO:0000313" key="2">
    <source>
        <dbReference type="Ensembl" id="ENSHHUP00000069500.1"/>
    </source>
</evidence>
<reference evidence="2" key="2">
    <citation type="submission" date="2025-08" db="UniProtKB">
        <authorList>
            <consortium name="Ensembl"/>
        </authorList>
    </citation>
    <scope>IDENTIFICATION</scope>
</reference>
<dbReference type="STRING" id="62062.ENSHHUP00000069500"/>
<reference evidence="3" key="1">
    <citation type="submission" date="2018-06" db="EMBL/GenBank/DDBJ databases">
        <title>Genome assembly of Danube salmon.</title>
        <authorList>
            <person name="Macqueen D.J."/>
            <person name="Gundappa M.K."/>
        </authorList>
    </citation>
    <scope>NUCLEOTIDE SEQUENCE [LARGE SCALE GENOMIC DNA]</scope>
</reference>
<dbReference type="GO" id="GO:0006298">
    <property type="term" value="P:mismatch repair"/>
    <property type="evidence" value="ECO:0007669"/>
    <property type="project" value="InterPro"/>
</dbReference>
<keyword evidence="3" id="KW-1185">Reference proteome</keyword>
<dbReference type="Pfam" id="PF08676">
    <property type="entry name" value="MutL_C"/>
    <property type="match status" value="1"/>
</dbReference>
<dbReference type="AlphaFoldDB" id="A0A4W5Q6E6"/>
<dbReference type="GO" id="GO:0032389">
    <property type="term" value="C:MutLalpha complex"/>
    <property type="evidence" value="ECO:0007669"/>
    <property type="project" value="TreeGrafter"/>
</dbReference>
<accession>A0A4W5Q6E6</accession>
<dbReference type="PANTHER" id="PTHR10073">
    <property type="entry name" value="DNA MISMATCH REPAIR PROTEIN MLH, PMS, MUTL"/>
    <property type="match status" value="1"/>
</dbReference>
<feature type="domain" description="MutL C-terminal dimerisation" evidence="1">
    <location>
        <begin position="1"/>
        <end position="110"/>
    </location>
</feature>